<feature type="compositionally biased region" description="Pro residues" evidence="1">
    <location>
        <begin position="106"/>
        <end position="118"/>
    </location>
</feature>
<gene>
    <name evidence="3" type="ORF">BaRGS_00038532</name>
</gene>
<evidence type="ECO:0000256" key="2">
    <source>
        <dbReference type="SAM" id="SignalP"/>
    </source>
</evidence>
<evidence type="ECO:0000256" key="1">
    <source>
        <dbReference type="SAM" id="MobiDB-lite"/>
    </source>
</evidence>
<dbReference type="Proteomes" id="UP001519460">
    <property type="component" value="Unassembled WGS sequence"/>
</dbReference>
<protein>
    <submittedName>
        <fullName evidence="3">Uncharacterized protein</fullName>
    </submittedName>
</protein>
<feature type="chain" id="PRO_5044784927" evidence="2">
    <location>
        <begin position="21"/>
        <end position="225"/>
    </location>
</feature>
<dbReference type="EMBL" id="JACVVK020000626">
    <property type="protein sequence ID" value="KAK7462043.1"/>
    <property type="molecule type" value="Genomic_DNA"/>
</dbReference>
<keyword evidence="2" id="KW-0732">Signal</keyword>
<name>A0ABD0J5I5_9CAEN</name>
<comment type="caution">
    <text evidence="3">The sequence shown here is derived from an EMBL/GenBank/DDBJ whole genome shotgun (WGS) entry which is preliminary data.</text>
</comment>
<feature type="signal peptide" evidence="2">
    <location>
        <begin position="1"/>
        <end position="20"/>
    </location>
</feature>
<feature type="compositionally biased region" description="Basic and acidic residues" evidence="1">
    <location>
        <begin position="67"/>
        <end position="80"/>
    </location>
</feature>
<accession>A0ABD0J5I5</accession>
<evidence type="ECO:0000313" key="4">
    <source>
        <dbReference type="Proteomes" id="UP001519460"/>
    </source>
</evidence>
<evidence type="ECO:0000313" key="3">
    <source>
        <dbReference type="EMBL" id="KAK7462043.1"/>
    </source>
</evidence>
<reference evidence="3 4" key="1">
    <citation type="journal article" date="2023" name="Sci. Data">
        <title>Genome assembly of the Korean intertidal mud-creeper Batillaria attramentaria.</title>
        <authorList>
            <person name="Patra A.K."/>
            <person name="Ho P.T."/>
            <person name="Jun S."/>
            <person name="Lee S.J."/>
            <person name="Kim Y."/>
            <person name="Won Y.J."/>
        </authorList>
    </citation>
    <scope>NUCLEOTIDE SEQUENCE [LARGE SCALE GENOMIC DNA]</scope>
    <source>
        <strain evidence="3">Wonlab-2016</strain>
    </source>
</reference>
<proteinExistence type="predicted"/>
<organism evidence="3 4">
    <name type="scientific">Batillaria attramentaria</name>
    <dbReference type="NCBI Taxonomy" id="370345"/>
    <lineage>
        <taxon>Eukaryota</taxon>
        <taxon>Metazoa</taxon>
        <taxon>Spiralia</taxon>
        <taxon>Lophotrochozoa</taxon>
        <taxon>Mollusca</taxon>
        <taxon>Gastropoda</taxon>
        <taxon>Caenogastropoda</taxon>
        <taxon>Sorbeoconcha</taxon>
        <taxon>Cerithioidea</taxon>
        <taxon>Batillariidae</taxon>
        <taxon>Batillaria</taxon>
    </lineage>
</organism>
<dbReference type="AlphaFoldDB" id="A0ABD0J5I5"/>
<feature type="region of interest" description="Disordered" evidence="1">
    <location>
        <begin position="24"/>
        <end position="198"/>
    </location>
</feature>
<sequence length="225" mass="24758">MEMQNWFCFLWQLLAAFAMAFPESPSTTLGRSASPASPVKTTSLSTTTYDDDKSGQNARHPPPAEELAMRDREIVEEHGSRQSAHYYMEVPDSPLPSDESSAADVEPPPLPCHGPGNPPDDYLNPEPSRDERQEEGAEWKTVRFYENTQLRSVDPEEAAAEPSGDEDRVSDSTQRAERLSEGSSHDEVVASDNASNASLKANVNADILESGYVPYAPPLYENTEP</sequence>
<keyword evidence="4" id="KW-1185">Reference proteome</keyword>
<feature type="compositionally biased region" description="Basic and acidic residues" evidence="1">
    <location>
        <begin position="165"/>
        <end position="188"/>
    </location>
</feature>
<feature type="compositionally biased region" description="Basic and acidic residues" evidence="1">
    <location>
        <begin position="127"/>
        <end position="143"/>
    </location>
</feature>
<feature type="compositionally biased region" description="Polar residues" evidence="1">
    <location>
        <begin position="24"/>
        <end position="35"/>
    </location>
</feature>